<reference evidence="2 4" key="2">
    <citation type="journal article" date="2016" name="Appl. Microbiol. Biotechnol.">
        <title>Exploiting the genome sequence of Streptomyces nodosus for enhanced antibiotic production.</title>
        <authorList>
            <person name="Sweeney P."/>
            <person name="Murphy C.D."/>
            <person name="Caffrey P."/>
        </authorList>
    </citation>
    <scope>NUCLEOTIDE SEQUENCE [LARGE SCALE GENOMIC DNA]</scope>
    <source>
        <strain evidence="2 4">ATCC 14899</strain>
    </source>
</reference>
<reference evidence="3 5" key="3">
    <citation type="submission" date="2017-09" db="EMBL/GenBank/DDBJ databases">
        <title>Streptomyces genome completion.</title>
        <authorList>
            <person name="Lee N."/>
            <person name="Cho B.-K."/>
        </authorList>
    </citation>
    <scope>NUCLEOTIDE SEQUENCE [LARGE SCALE GENOMIC DNA]</scope>
    <source>
        <strain evidence="3 5">ATCC 14899</strain>
    </source>
</reference>
<organism evidence="2 4">
    <name type="scientific">Streptomyces nodosus</name>
    <dbReference type="NCBI Taxonomy" id="40318"/>
    <lineage>
        <taxon>Bacteria</taxon>
        <taxon>Bacillati</taxon>
        <taxon>Actinomycetota</taxon>
        <taxon>Actinomycetes</taxon>
        <taxon>Kitasatosporales</taxon>
        <taxon>Streptomycetaceae</taxon>
        <taxon>Streptomyces</taxon>
    </lineage>
</organism>
<comment type="similarity">
    <text evidence="1">Belongs to the WXG100 family.</text>
</comment>
<keyword evidence="4" id="KW-1185">Reference proteome</keyword>
<sequence length="99" mass="10582">MANNQDGLAVTYDGLDIAATTIGNEAKALETDLQEIKQLVANTVQYWEGEAQSTYGEKQAAWDKEAADIHQALQSIGHVVGTAGGTYMGGDKKAASYFR</sequence>
<protein>
    <recommendedName>
        <fullName evidence="1">ESAT-6-like protein</fullName>
    </recommendedName>
</protein>
<dbReference type="InterPro" id="IPR036689">
    <property type="entry name" value="ESAT-6-like_sf"/>
</dbReference>
<dbReference type="EMBL" id="CP023747">
    <property type="protein sequence ID" value="QEV41324.1"/>
    <property type="molecule type" value="Genomic_DNA"/>
</dbReference>
<dbReference type="HOGENOM" id="CLU_151185_3_1_11"/>
<dbReference type="STRING" id="40318.SNOD_24350"/>
<dbReference type="Proteomes" id="UP000031526">
    <property type="component" value="Chromosome"/>
</dbReference>
<evidence type="ECO:0000313" key="4">
    <source>
        <dbReference type="Proteomes" id="UP000031526"/>
    </source>
</evidence>
<evidence type="ECO:0000313" key="3">
    <source>
        <dbReference type="EMBL" id="QEV41324.1"/>
    </source>
</evidence>
<evidence type="ECO:0000313" key="2">
    <source>
        <dbReference type="EMBL" id="AJE42825.1"/>
    </source>
</evidence>
<dbReference type="Gene3D" id="1.10.287.1060">
    <property type="entry name" value="ESAT-6-like"/>
    <property type="match status" value="1"/>
</dbReference>
<dbReference type="NCBIfam" id="TIGR03930">
    <property type="entry name" value="WXG100_ESAT6"/>
    <property type="match status" value="1"/>
</dbReference>
<evidence type="ECO:0000313" key="5">
    <source>
        <dbReference type="Proteomes" id="UP000325763"/>
    </source>
</evidence>
<reference evidence="4" key="1">
    <citation type="submission" date="2014-09" db="EMBL/GenBank/DDBJ databases">
        <title>Sequence of the Streptomyces nodosus genome.</title>
        <authorList>
            <person name="Sweeney P."/>
            <person name="Stephens N."/>
            <person name="Murphy C."/>
            <person name="Caffrey P."/>
        </authorList>
    </citation>
    <scope>NUCLEOTIDE SEQUENCE [LARGE SCALE GENOMIC DNA]</scope>
    <source>
        <strain evidence="4">ATCC 14899</strain>
    </source>
</reference>
<name>A0A0B5DNF6_9ACTN</name>
<dbReference type="SUPFAM" id="SSF140453">
    <property type="entry name" value="EsxAB dimer-like"/>
    <property type="match status" value="1"/>
</dbReference>
<dbReference type="Pfam" id="PF06013">
    <property type="entry name" value="WXG100"/>
    <property type="match status" value="1"/>
</dbReference>
<dbReference type="OrthoDB" id="4308755at2"/>
<dbReference type="RefSeq" id="WP_043444389.1">
    <property type="nucleotide sequence ID" value="NZ_CP009313.1"/>
</dbReference>
<accession>A0A0B5DNF6</accession>
<proteinExistence type="inferred from homology"/>
<dbReference type="KEGG" id="snq:CP978_24660"/>
<dbReference type="InterPro" id="IPR010310">
    <property type="entry name" value="T7SS_ESAT-6-like"/>
</dbReference>
<gene>
    <name evidence="3" type="ORF">CP978_24660</name>
    <name evidence="2" type="ORF">SNOD_24350</name>
</gene>
<dbReference type="AlphaFoldDB" id="A0A0B5DNF6"/>
<dbReference type="Proteomes" id="UP000325763">
    <property type="component" value="Chromosome"/>
</dbReference>
<evidence type="ECO:0000256" key="1">
    <source>
        <dbReference type="RuleBase" id="RU362001"/>
    </source>
</evidence>
<dbReference type="EMBL" id="CP009313">
    <property type="protein sequence ID" value="AJE42825.1"/>
    <property type="molecule type" value="Genomic_DNA"/>
</dbReference>